<protein>
    <submittedName>
        <fullName evidence="1">Uncharacterized protein</fullName>
    </submittedName>
</protein>
<gene>
    <name evidence="1" type="ORF">GCM10007907_18200</name>
</gene>
<organism evidence="1 2">
    <name type="scientific">Chitinimonas prasina</name>
    <dbReference type="NCBI Taxonomy" id="1434937"/>
    <lineage>
        <taxon>Bacteria</taxon>
        <taxon>Pseudomonadati</taxon>
        <taxon>Pseudomonadota</taxon>
        <taxon>Betaproteobacteria</taxon>
        <taxon>Neisseriales</taxon>
        <taxon>Chitinibacteraceae</taxon>
        <taxon>Chitinimonas</taxon>
    </lineage>
</organism>
<evidence type="ECO:0000313" key="2">
    <source>
        <dbReference type="Proteomes" id="UP001156706"/>
    </source>
</evidence>
<keyword evidence="2" id="KW-1185">Reference proteome</keyword>
<sequence length="115" mass="13448">MLQNSNSNSVNHLRSEEDEVIEPLEECMNFLTNECYDRFPLQIFYREKGVWSRVTDLLAEVKIIAEYPSENIFVVWLDMPSAEEGYMFLLFYDMDSGKSYTAIYNIAGLLEHKST</sequence>
<proteinExistence type="predicted"/>
<dbReference type="EMBL" id="BSOG01000002">
    <property type="protein sequence ID" value="GLR13030.1"/>
    <property type="molecule type" value="Genomic_DNA"/>
</dbReference>
<reference evidence="2" key="1">
    <citation type="journal article" date="2019" name="Int. J. Syst. Evol. Microbiol.">
        <title>The Global Catalogue of Microorganisms (GCM) 10K type strain sequencing project: providing services to taxonomists for standard genome sequencing and annotation.</title>
        <authorList>
            <consortium name="The Broad Institute Genomics Platform"/>
            <consortium name="The Broad Institute Genome Sequencing Center for Infectious Disease"/>
            <person name="Wu L."/>
            <person name="Ma J."/>
        </authorList>
    </citation>
    <scope>NUCLEOTIDE SEQUENCE [LARGE SCALE GENOMIC DNA]</scope>
    <source>
        <strain evidence="2">NBRC 110044</strain>
    </source>
</reference>
<dbReference type="RefSeq" id="WP_284196147.1">
    <property type="nucleotide sequence ID" value="NZ_BSOG01000002.1"/>
</dbReference>
<dbReference type="Proteomes" id="UP001156706">
    <property type="component" value="Unassembled WGS sequence"/>
</dbReference>
<name>A0ABQ5YI41_9NEIS</name>
<evidence type="ECO:0000313" key="1">
    <source>
        <dbReference type="EMBL" id="GLR13030.1"/>
    </source>
</evidence>
<accession>A0ABQ5YI41</accession>
<comment type="caution">
    <text evidence="1">The sequence shown here is derived from an EMBL/GenBank/DDBJ whole genome shotgun (WGS) entry which is preliminary data.</text>
</comment>